<dbReference type="FunFam" id="3.30.160.60:FF:000425">
    <property type="entry name" value="PLAG1 like zinc finger 1"/>
    <property type="match status" value="1"/>
</dbReference>
<evidence type="ECO:0000256" key="6">
    <source>
        <dbReference type="ARBA" id="ARBA00022833"/>
    </source>
</evidence>
<gene>
    <name evidence="14" type="ORF">TGEB3V08_LOCUS2491</name>
</gene>
<evidence type="ECO:0000256" key="5">
    <source>
        <dbReference type="ARBA" id="ARBA00022771"/>
    </source>
</evidence>
<keyword evidence="7" id="KW-0832">Ubl conjugation</keyword>
<evidence type="ECO:0000256" key="3">
    <source>
        <dbReference type="ARBA" id="ARBA00022723"/>
    </source>
</evidence>
<dbReference type="InterPro" id="IPR050636">
    <property type="entry name" value="C2H2-ZF_domain-containing"/>
</dbReference>
<dbReference type="EMBL" id="OE839737">
    <property type="protein sequence ID" value="CAD7588421.1"/>
    <property type="molecule type" value="Genomic_DNA"/>
</dbReference>
<keyword evidence="4" id="KW-0677">Repeat</keyword>
<dbReference type="InterPro" id="IPR013087">
    <property type="entry name" value="Znf_C2H2_type"/>
</dbReference>
<dbReference type="GO" id="GO:0000785">
    <property type="term" value="C:chromatin"/>
    <property type="evidence" value="ECO:0007669"/>
    <property type="project" value="UniProtKB-ARBA"/>
</dbReference>
<dbReference type="PROSITE" id="PS50157">
    <property type="entry name" value="ZINC_FINGER_C2H2_2"/>
    <property type="match status" value="9"/>
</dbReference>
<feature type="domain" description="C2H2-type" evidence="13">
    <location>
        <begin position="158"/>
        <end position="185"/>
    </location>
</feature>
<feature type="domain" description="C2H2-type" evidence="13">
    <location>
        <begin position="102"/>
        <end position="129"/>
    </location>
</feature>
<dbReference type="GO" id="GO:0005634">
    <property type="term" value="C:nucleus"/>
    <property type="evidence" value="ECO:0007669"/>
    <property type="project" value="UniProtKB-SubCell"/>
</dbReference>
<feature type="domain" description="C2H2-type" evidence="13">
    <location>
        <begin position="39"/>
        <end position="66"/>
    </location>
</feature>
<keyword evidence="8" id="KW-0805">Transcription regulation</keyword>
<feature type="domain" description="C2H2-type" evidence="13">
    <location>
        <begin position="241"/>
        <end position="268"/>
    </location>
</feature>
<feature type="region of interest" description="Disordered" evidence="12">
    <location>
        <begin position="356"/>
        <end position="385"/>
    </location>
</feature>
<dbReference type="GO" id="GO:0006355">
    <property type="term" value="P:regulation of DNA-templated transcription"/>
    <property type="evidence" value="ECO:0007669"/>
    <property type="project" value="UniProtKB-ARBA"/>
</dbReference>
<dbReference type="GO" id="GO:0008270">
    <property type="term" value="F:zinc ion binding"/>
    <property type="evidence" value="ECO:0007669"/>
    <property type="project" value="UniProtKB-KW"/>
</dbReference>
<evidence type="ECO:0000256" key="11">
    <source>
        <dbReference type="PROSITE-ProRule" id="PRU00042"/>
    </source>
</evidence>
<dbReference type="FunFam" id="3.30.160.60:FF:000690">
    <property type="entry name" value="Zinc finger protein 354C"/>
    <property type="match status" value="1"/>
</dbReference>
<evidence type="ECO:0000256" key="8">
    <source>
        <dbReference type="ARBA" id="ARBA00023015"/>
    </source>
</evidence>
<feature type="domain" description="C2H2-type" evidence="13">
    <location>
        <begin position="130"/>
        <end position="157"/>
    </location>
</feature>
<dbReference type="SMART" id="SM00355">
    <property type="entry name" value="ZnF_C2H2"/>
    <property type="match status" value="11"/>
</dbReference>
<dbReference type="InterPro" id="IPR036236">
    <property type="entry name" value="Znf_C2H2_sf"/>
</dbReference>
<keyword evidence="10" id="KW-0539">Nucleus</keyword>
<accession>A0A7R9JT88</accession>
<evidence type="ECO:0000256" key="12">
    <source>
        <dbReference type="SAM" id="MobiDB-lite"/>
    </source>
</evidence>
<dbReference type="Gene3D" id="3.30.160.60">
    <property type="entry name" value="Classic Zinc Finger"/>
    <property type="match status" value="9"/>
</dbReference>
<dbReference type="GO" id="GO:0003682">
    <property type="term" value="F:chromatin binding"/>
    <property type="evidence" value="ECO:0007669"/>
    <property type="project" value="UniProtKB-ARBA"/>
</dbReference>
<keyword evidence="3" id="KW-0479">Metal-binding</keyword>
<keyword evidence="5 11" id="KW-0863">Zinc-finger</keyword>
<dbReference type="PROSITE" id="PS00028">
    <property type="entry name" value="ZINC_FINGER_C2H2_1"/>
    <property type="match status" value="8"/>
</dbReference>
<dbReference type="Pfam" id="PF00096">
    <property type="entry name" value="zf-C2H2"/>
    <property type="match status" value="3"/>
</dbReference>
<dbReference type="FunFam" id="3.30.160.60:FF:000624">
    <property type="entry name" value="zinc finger protein 697"/>
    <property type="match status" value="1"/>
</dbReference>
<feature type="domain" description="C2H2-type" evidence="13">
    <location>
        <begin position="269"/>
        <end position="296"/>
    </location>
</feature>
<reference evidence="14" key="1">
    <citation type="submission" date="2020-11" db="EMBL/GenBank/DDBJ databases">
        <authorList>
            <person name="Tran Van P."/>
        </authorList>
    </citation>
    <scope>NUCLEOTIDE SEQUENCE</scope>
</reference>
<keyword evidence="2" id="KW-1017">Isopeptide bond</keyword>
<organism evidence="14">
    <name type="scientific">Timema genevievae</name>
    <name type="common">Walking stick</name>
    <dbReference type="NCBI Taxonomy" id="629358"/>
    <lineage>
        <taxon>Eukaryota</taxon>
        <taxon>Metazoa</taxon>
        <taxon>Ecdysozoa</taxon>
        <taxon>Arthropoda</taxon>
        <taxon>Hexapoda</taxon>
        <taxon>Insecta</taxon>
        <taxon>Pterygota</taxon>
        <taxon>Neoptera</taxon>
        <taxon>Polyneoptera</taxon>
        <taxon>Phasmatodea</taxon>
        <taxon>Timematodea</taxon>
        <taxon>Timematoidea</taxon>
        <taxon>Timematidae</taxon>
        <taxon>Timema</taxon>
    </lineage>
</organism>
<evidence type="ECO:0000313" key="14">
    <source>
        <dbReference type="EMBL" id="CAD7588421.1"/>
    </source>
</evidence>
<dbReference type="PANTHER" id="PTHR47772:SF13">
    <property type="entry name" value="GASTRULA ZINC FINGER PROTEIN XLCGF49.1-LIKE-RELATED"/>
    <property type="match status" value="1"/>
</dbReference>
<feature type="domain" description="C2H2-type" evidence="13">
    <location>
        <begin position="186"/>
        <end position="214"/>
    </location>
</feature>
<feature type="compositionally biased region" description="Basic and acidic residues" evidence="12">
    <location>
        <begin position="360"/>
        <end position="377"/>
    </location>
</feature>
<protein>
    <recommendedName>
        <fullName evidence="13">C2H2-type domain-containing protein</fullName>
    </recommendedName>
</protein>
<evidence type="ECO:0000256" key="7">
    <source>
        <dbReference type="ARBA" id="ARBA00022843"/>
    </source>
</evidence>
<evidence type="ECO:0000259" key="13">
    <source>
        <dbReference type="PROSITE" id="PS50157"/>
    </source>
</evidence>
<dbReference type="Pfam" id="PF12874">
    <property type="entry name" value="zf-met"/>
    <property type="match status" value="2"/>
</dbReference>
<dbReference type="AlphaFoldDB" id="A0A7R9JT88"/>
<dbReference type="PANTHER" id="PTHR47772">
    <property type="entry name" value="ZINC FINGER PROTEIN 200"/>
    <property type="match status" value="1"/>
</dbReference>
<feature type="domain" description="C2H2-type" evidence="13">
    <location>
        <begin position="67"/>
        <end position="95"/>
    </location>
</feature>
<evidence type="ECO:0000256" key="4">
    <source>
        <dbReference type="ARBA" id="ARBA00022737"/>
    </source>
</evidence>
<comment type="subcellular location">
    <subcellularLocation>
        <location evidence="1">Nucleus</location>
    </subcellularLocation>
</comment>
<evidence type="ECO:0000256" key="10">
    <source>
        <dbReference type="ARBA" id="ARBA00023242"/>
    </source>
</evidence>
<name>A0A7R9JT88_TIMGE</name>
<keyword evidence="9" id="KW-0804">Transcription</keyword>
<dbReference type="SUPFAM" id="SSF57667">
    <property type="entry name" value="beta-beta-alpha zinc fingers"/>
    <property type="match status" value="6"/>
</dbReference>
<evidence type="ECO:0000256" key="1">
    <source>
        <dbReference type="ARBA" id="ARBA00004123"/>
    </source>
</evidence>
<feature type="domain" description="C2H2-type" evidence="13">
    <location>
        <begin position="327"/>
        <end position="355"/>
    </location>
</feature>
<evidence type="ECO:0000256" key="9">
    <source>
        <dbReference type="ARBA" id="ARBA00023163"/>
    </source>
</evidence>
<proteinExistence type="predicted"/>
<dbReference type="FunFam" id="3.30.160.60:FF:002343">
    <property type="entry name" value="Zinc finger protein 33A"/>
    <property type="match status" value="3"/>
</dbReference>
<evidence type="ECO:0000256" key="2">
    <source>
        <dbReference type="ARBA" id="ARBA00022499"/>
    </source>
</evidence>
<dbReference type="GO" id="GO:0040029">
    <property type="term" value="P:epigenetic regulation of gene expression"/>
    <property type="evidence" value="ECO:0007669"/>
    <property type="project" value="UniProtKB-ARBA"/>
</dbReference>
<keyword evidence="6" id="KW-0862">Zinc</keyword>
<sequence>MTNGGGKKKKRLTKVTKASAKEINKPIKMTNASKKPKNHFCEFCKKGFMVNNDLKKHVRTHTGERPYECAECGAKFSQSGGLKNHSISRHGGGDISAPMPSFSCHHCGKTFPIKERLRLHLRVHTGERPYCCKHCSKTFARGGQLVQHLRSHTGAKPYSCEDCHISFTCSTNLKTHMKRHLGERDHVCDVCGKMFLRRDGLQKHLACFHAGIRAFHCGVCKKNLKGHLLQHFRTHMREKPYSCPECDASFAQRSQLTVHKRTHSGEKPYLCKICRHAFAHSTALKMHIRLHTGEKPFKCLICPSTAFVQLPHLKKHMLCIHKTSKPYLCVNCRKFFKTKNDLENHQSESITCSVPELGSQDDKVKSDPDTNPKESTKQAESPVKRKTRKIEIKVVPVMAVEKMRLLLAILLKKISTPAHLNKLGFGRKLIDDVLCDSIRSSGREPVNSEKLDEGEKLKQNIEILLDWTVPKHFMEKFRRERRSTEELLEELTS</sequence>